<dbReference type="STRING" id="1409788.NC99_34920"/>
<organism evidence="1 2">
    <name type="scientific">Sunxiuqinia dokdonensis</name>
    <dbReference type="NCBI Taxonomy" id="1409788"/>
    <lineage>
        <taxon>Bacteria</taxon>
        <taxon>Pseudomonadati</taxon>
        <taxon>Bacteroidota</taxon>
        <taxon>Bacteroidia</taxon>
        <taxon>Marinilabiliales</taxon>
        <taxon>Prolixibacteraceae</taxon>
        <taxon>Sunxiuqinia</taxon>
    </lineage>
</organism>
<reference evidence="2" key="1">
    <citation type="submission" date="2015-07" db="EMBL/GenBank/DDBJ databases">
        <title>Genome sequencing of Sunxiuqinia dokdonensis strain SK.</title>
        <authorList>
            <person name="Ahn S."/>
            <person name="Kim B.-C."/>
        </authorList>
    </citation>
    <scope>NUCLEOTIDE SEQUENCE [LARGE SCALE GENOMIC DNA]</scope>
    <source>
        <strain evidence="2">SK</strain>
    </source>
</reference>
<proteinExistence type="predicted"/>
<evidence type="ECO:0000313" key="1">
    <source>
        <dbReference type="EMBL" id="KOH43723.1"/>
    </source>
</evidence>
<accession>A0A0L8V5V4</accession>
<dbReference type="Proteomes" id="UP000036958">
    <property type="component" value="Unassembled WGS sequence"/>
</dbReference>
<protein>
    <submittedName>
        <fullName evidence="1">Uncharacterized protein</fullName>
    </submittedName>
</protein>
<keyword evidence="2" id="KW-1185">Reference proteome</keyword>
<gene>
    <name evidence="1" type="ORF">NC99_34920</name>
</gene>
<dbReference type="EMBL" id="LGIA01000180">
    <property type="protein sequence ID" value="KOH43723.1"/>
    <property type="molecule type" value="Genomic_DNA"/>
</dbReference>
<dbReference type="AlphaFoldDB" id="A0A0L8V5V4"/>
<evidence type="ECO:0000313" key="2">
    <source>
        <dbReference type="Proteomes" id="UP000036958"/>
    </source>
</evidence>
<name>A0A0L8V5V4_9BACT</name>
<sequence length="181" mass="21097">MHPIDLTRDTSMPVRQKFKFKGVPDAIISPQGKRRSIMNDFKNLKPISVYSTKQAVDDGFLIQVDQKISKEAGIRHPVYLTRSVWDKYVEVPEGMEVYQNQDGRLWDVLFMFAFFARKESSSHLLFKLLIQLPDTGDWEQNEKVMDRSNRLLREVTLKALITARDFDDPSPAIFIMKPFED</sequence>
<comment type="caution">
    <text evidence="1">The sequence shown here is derived from an EMBL/GenBank/DDBJ whole genome shotgun (WGS) entry which is preliminary data.</text>
</comment>